<sequence>MDALPTEIRQVPRLFLLSPSTYGEHRMYRLKYDGNGLLTKSKHAIVSQFKSIGSYYEHDFVFCNLFGFRRGDVDDGRSFVLFKSIGSYYKHDFVFCNLFGFRRGDVSNGRSYVLVNPLKGEVLMLPTTSDLQVPPNSSYCNDTYGMGFDNMTNTYKIVRVSRHLKEDHQTMVAAEVLVLGTSSWQELRSAPPCYPSCAVATSTHGAVHWLVSRDHTSSSVHILSFDFKNEEFYWTPHPLALKKKPNLLDSVHLLNFRGSLALVDVSSSNIEIWVLVLKNYDDKKKHEWVLNYKIYMHKYPLRLGTFVSGVFDFGEWEHGIYFHEQNNRCRRIILFVDLTHRSMKSVLLKDRQTRMTIHSCTDNMISLKNFGDLVEEEEEWHSKVIL</sequence>
<dbReference type="Proteomes" id="UP000694861">
    <property type="component" value="Linkage group LG5"/>
</dbReference>
<dbReference type="InterPro" id="IPR013187">
    <property type="entry name" value="F-box-assoc_dom_typ3"/>
</dbReference>
<dbReference type="Pfam" id="PF08268">
    <property type="entry name" value="FBA_3"/>
    <property type="match status" value="1"/>
</dbReference>
<name>A0ABM0P405_PRUMU</name>
<proteinExistence type="predicted"/>
<evidence type="ECO:0000313" key="3">
    <source>
        <dbReference type="RefSeq" id="XP_008234060.1"/>
    </source>
</evidence>
<organism evidence="2 3">
    <name type="scientific">Prunus mume</name>
    <name type="common">Japanese apricot</name>
    <name type="synonym">Armeniaca mume</name>
    <dbReference type="NCBI Taxonomy" id="102107"/>
    <lineage>
        <taxon>Eukaryota</taxon>
        <taxon>Viridiplantae</taxon>
        <taxon>Streptophyta</taxon>
        <taxon>Embryophyta</taxon>
        <taxon>Tracheophyta</taxon>
        <taxon>Spermatophyta</taxon>
        <taxon>Magnoliopsida</taxon>
        <taxon>eudicotyledons</taxon>
        <taxon>Gunneridae</taxon>
        <taxon>Pentapetalae</taxon>
        <taxon>rosids</taxon>
        <taxon>fabids</taxon>
        <taxon>Rosales</taxon>
        <taxon>Rosaceae</taxon>
        <taxon>Amygdaloideae</taxon>
        <taxon>Amygdaleae</taxon>
        <taxon>Prunus</taxon>
    </lineage>
</organism>
<accession>A0ABM0P405</accession>
<dbReference type="PANTHER" id="PTHR31111">
    <property type="entry name" value="BNAA05G37150D PROTEIN-RELATED"/>
    <property type="match status" value="1"/>
</dbReference>
<dbReference type="GeneID" id="103333040"/>
<protein>
    <submittedName>
        <fullName evidence="3">F-box protein At1g46984</fullName>
    </submittedName>
</protein>
<evidence type="ECO:0000313" key="2">
    <source>
        <dbReference type="Proteomes" id="UP000694861"/>
    </source>
</evidence>
<gene>
    <name evidence="3" type="primary">LOC103333040</name>
</gene>
<evidence type="ECO:0000259" key="1">
    <source>
        <dbReference type="Pfam" id="PF08268"/>
    </source>
</evidence>
<feature type="domain" description="F-box associated beta-propeller type 3" evidence="1">
    <location>
        <begin position="109"/>
        <end position="361"/>
    </location>
</feature>
<keyword evidence="2" id="KW-1185">Reference proteome</keyword>
<dbReference type="RefSeq" id="XP_008234060.1">
    <property type="nucleotide sequence ID" value="XM_008235838.1"/>
</dbReference>
<reference evidence="2" key="1">
    <citation type="journal article" date="2012" name="Nat. Commun.">
        <title>The genome of Prunus mume.</title>
        <authorList>
            <person name="Zhang Q."/>
            <person name="Chen W."/>
            <person name="Sun L."/>
            <person name="Zhao F."/>
            <person name="Huang B."/>
            <person name="Yang W."/>
            <person name="Tao Y."/>
            <person name="Wang J."/>
            <person name="Yuan Z."/>
            <person name="Fan G."/>
            <person name="Xing Z."/>
            <person name="Han C."/>
            <person name="Pan H."/>
            <person name="Zhong X."/>
            <person name="Shi W."/>
            <person name="Liang X."/>
            <person name="Du D."/>
            <person name="Sun F."/>
            <person name="Xu Z."/>
            <person name="Hao R."/>
            <person name="Lv T."/>
            <person name="Lv Y."/>
            <person name="Zheng Z."/>
            <person name="Sun M."/>
            <person name="Luo L."/>
            <person name="Cai M."/>
            <person name="Gao Y."/>
            <person name="Wang J."/>
            <person name="Yin Y."/>
            <person name="Xu X."/>
            <person name="Cheng T."/>
            <person name="Wang J."/>
        </authorList>
    </citation>
    <scope>NUCLEOTIDE SEQUENCE [LARGE SCALE GENOMIC DNA]</scope>
</reference>
<reference evidence="3" key="2">
    <citation type="submission" date="2025-08" db="UniProtKB">
        <authorList>
            <consortium name="RefSeq"/>
        </authorList>
    </citation>
    <scope>IDENTIFICATION</scope>
</reference>
<dbReference type="InterPro" id="IPR017451">
    <property type="entry name" value="F-box-assoc_interact_dom"/>
</dbReference>
<dbReference type="PANTHER" id="PTHR31111:SF136">
    <property type="entry name" value="F-BOX ASSOCIATED DOMAIN-CONTAINING PROTEIN"/>
    <property type="match status" value="1"/>
</dbReference>
<dbReference type="NCBIfam" id="TIGR01640">
    <property type="entry name" value="F_box_assoc_1"/>
    <property type="match status" value="1"/>
</dbReference>